<dbReference type="SUPFAM" id="SSF53474">
    <property type="entry name" value="alpha/beta-Hydrolases"/>
    <property type="match status" value="1"/>
</dbReference>
<dbReference type="Gene3D" id="3.40.50.1820">
    <property type="entry name" value="alpha/beta hydrolase"/>
    <property type="match status" value="1"/>
</dbReference>
<keyword evidence="6" id="KW-1185">Reference proteome</keyword>
<accession>A0A7G8BRC5</accession>
<dbReference type="Gene3D" id="2.120.10.30">
    <property type="entry name" value="TolB, C-terminal domain"/>
    <property type="match status" value="2"/>
</dbReference>
<protein>
    <submittedName>
        <fullName evidence="5">S9 family peptidase</fullName>
    </submittedName>
</protein>
<evidence type="ECO:0000256" key="2">
    <source>
        <dbReference type="ARBA" id="ARBA00022825"/>
    </source>
</evidence>
<reference evidence="5 6" key="1">
    <citation type="submission" date="2020-08" db="EMBL/GenBank/DDBJ databases">
        <title>Edaphobacter telluris sp. nov. and Acidobacterium dinghuensis sp. nov., two acidobacteria isolated from forest soil.</title>
        <authorList>
            <person name="Fu J."/>
            <person name="Qiu L."/>
        </authorList>
    </citation>
    <scope>NUCLEOTIDE SEQUENCE [LARGE SCALE GENOMIC DNA]</scope>
    <source>
        <strain evidence="5">4Y35</strain>
    </source>
</reference>
<evidence type="ECO:0000256" key="1">
    <source>
        <dbReference type="ARBA" id="ARBA00022801"/>
    </source>
</evidence>
<evidence type="ECO:0000313" key="6">
    <source>
        <dbReference type="Proteomes" id="UP000515312"/>
    </source>
</evidence>
<evidence type="ECO:0000256" key="3">
    <source>
        <dbReference type="SAM" id="SignalP"/>
    </source>
</evidence>
<evidence type="ECO:0000259" key="4">
    <source>
        <dbReference type="Pfam" id="PF00326"/>
    </source>
</evidence>
<dbReference type="SUPFAM" id="SSF82171">
    <property type="entry name" value="DPP6 N-terminal domain-like"/>
    <property type="match status" value="1"/>
</dbReference>
<proteinExistence type="predicted"/>
<dbReference type="InterPro" id="IPR011042">
    <property type="entry name" value="6-blade_b-propeller_TolB-like"/>
</dbReference>
<evidence type="ECO:0000313" key="5">
    <source>
        <dbReference type="EMBL" id="QNI35095.1"/>
    </source>
</evidence>
<dbReference type="InterPro" id="IPR001375">
    <property type="entry name" value="Peptidase_S9_cat"/>
</dbReference>
<dbReference type="GO" id="GO:0006508">
    <property type="term" value="P:proteolysis"/>
    <property type="evidence" value="ECO:0007669"/>
    <property type="project" value="InterPro"/>
</dbReference>
<dbReference type="Pfam" id="PF07676">
    <property type="entry name" value="PD40"/>
    <property type="match status" value="5"/>
</dbReference>
<dbReference type="Pfam" id="PF00326">
    <property type="entry name" value="Peptidase_S9"/>
    <property type="match status" value="1"/>
</dbReference>
<dbReference type="InterPro" id="IPR011659">
    <property type="entry name" value="WD40"/>
</dbReference>
<gene>
    <name evidence="5" type="ORF">H7849_20365</name>
</gene>
<dbReference type="Proteomes" id="UP000515312">
    <property type="component" value="Chromosome"/>
</dbReference>
<sequence length="675" mass="74477">MVLLVSLLISPLASAAQENTDRLDPMDVFRVQVASDPRISPDGKRVVYIRQSADISSDHRVSNLWVVNFDGSEHRPLTTGTYNDSSPRWSPDGTRVAFVSDRDGKSQLYVRWMDSGQTAKLTDLENGPEGISWSPDGKQITFTSLVSATPPKIATLPSAPEGAKWADAPKVYEDLIYRFNGPGYLKPGYSQVFVVAADGGAPRQLTTGNFPHGPGAGEFGGSYPTWAPDGKSLIFSMNGTANYEYEPLHTELFEIRVADGSLTQLTHRNGPNDEPEISLDGKLIAYTGFDDRYQGHQTTYLYVANRDGSNPHAVTSKLDRDVSAPHWAGDGKGIFFIYTDQGDTKLAYLPLDGSPKVLAGHLNAGGDYSVAKSGSFTMRYDDPSDPGDVGVGSLANPKLNVLTSLNRELFTAKKLGTVEELWYDSSLDQRKIEGWVIKPSDFDPSKKYPLILQIHGGPFSNYGDRFDLNAQIWAAKGYVILYTNPRGSTSYGEEFANLIHHAYPGNDFQDLDSGVDAILAKGYIDKDNLFVTGGSGGGVLTCWMIDHTDRFRAAASLYPVINWYSWVLTSDLPAFGAKYWFAGNPWDNTDDYMKRSVISLVKNVKTPTLLMTGEDDFRTPISEAEQYYAALKLLKVESVLVRFPGEPHGLSRRPSHQVAKVVYTLNWFDAHRKKP</sequence>
<dbReference type="GO" id="GO:0004252">
    <property type="term" value="F:serine-type endopeptidase activity"/>
    <property type="evidence" value="ECO:0007669"/>
    <property type="project" value="TreeGrafter"/>
</dbReference>
<name>A0A7G8BRC5_9BACT</name>
<feature type="signal peptide" evidence="3">
    <location>
        <begin position="1"/>
        <end position="15"/>
    </location>
</feature>
<feature type="chain" id="PRO_5028885180" evidence="3">
    <location>
        <begin position="16"/>
        <end position="675"/>
    </location>
</feature>
<keyword evidence="2" id="KW-0720">Serine protease</keyword>
<keyword evidence="3" id="KW-0732">Signal</keyword>
<organism evidence="5 6">
    <name type="scientific">Alloacidobacterium dinghuense</name>
    <dbReference type="NCBI Taxonomy" id="2763107"/>
    <lineage>
        <taxon>Bacteria</taxon>
        <taxon>Pseudomonadati</taxon>
        <taxon>Acidobacteriota</taxon>
        <taxon>Terriglobia</taxon>
        <taxon>Terriglobales</taxon>
        <taxon>Acidobacteriaceae</taxon>
        <taxon>Alloacidobacterium</taxon>
    </lineage>
</organism>
<keyword evidence="1" id="KW-0378">Hydrolase</keyword>
<dbReference type="EMBL" id="CP060394">
    <property type="protein sequence ID" value="QNI35095.1"/>
    <property type="molecule type" value="Genomic_DNA"/>
</dbReference>
<feature type="domain" description="Peptidase S9 prolyl oligopeptidase catalytic" evidence="4">
    <location>
        <begin position="465"/>
        <end position="672"/>
    </location>
</feature>
<dbReference type="AlphaFoldDB" id="A0A7G8BRC5"/>
<dbReference type="KEGG" id="adin:H7849_20365"/>
<keyword evidence="2" id="KW-0645">Protease</keyword>
<dbReference type="InterPro" id="IPR029058">
    <property type="entry name" value="AB_hydrolase_fold"/>
</dbReference>
<dbReference type="PANTHER" id="PTHR42776:SF27">
    <property type="entry name" value="DIPEPTIDYL PEPTIDASE FAMILY MEMBER 6"/>
    <property type="match status" value="1"/>
</dbReference>
<dbReference type="PANTHER" id="PTHR42776">
    <property type="entry name" value="SERINE PEPTIDASE S9 FAMILY MEMBER"/>
    <property type="match status" value="1"/>
</dbReference>